<feature type="compositionally biased region" description="Polar residues" evidence="8">
    <location>
        <begin position="952"/>
        <end position="965"/>
    </location>
</feature>
<dbReference type="SUPFAM" id="SSF49464">
    <property type="entry name" value="Carboxypeptidase regulatory domain-like"/>
    <property type="match status" value="1"/>
</dbReference>
<dbReference type="InterPro" id="IPR012910">
    <property type="entry name" value="Plug_dom"/>
</dbReference>
<dbReference type="InterPro" id="IPR023997">
    <property type="entry name" value="TonB-dep_OMP_SusC/RagA_CS"/>
</dbReference>
<keyword evidence="12" id="KW-1185">Reference proteome</keyword>
<evidence type="ECO:0000259" key="10">
    <source>
        <dbReference type="Pfam" id="PF07715"/>
    </source>
</evidence>
<dbReference type="Gene3D" id="3.55.50.30">
    <property type="match status" value="1"/>
</dbReference>
<reference evidence="11 12" key="1">
    <citation type="submission" date="2019-12" db="EMBL/GenBank/DDBJ databases">
        <title>Chitinophaga sp. strain ysch24 (GDMCC 1.1355), whole genome shotgun sequence.</title>
        <authorList>
            <person name="Zhang X."/>
        </authorList>
    </citation>
    <scope>NUCLEOTIDE SEQUENCE [LARGE SCALE GENOMIC DNA]</scope>
    <source>
        <strain evidence="12">ysch24</strain>
    </source>
</reference>
<comment type="subcellular location">
    <subcellularLocation>
        <location evidence="1 7">Cell outer membrane</location>
        <topology evidence="1 7">Multi-pass membrane protein</topology>
    </subcellularLocation>
</comment>
<dbReference type="Gene3D" id="2.60.40.1120">
    <property type="entry name" value="Carboxypeptidase-like, regulatory domain"/>
    <property type="match status" value="1"/>
</dbReference>
<name>A0A7K1UC65_9BACT</name>
<evidence type="ECO:0000256" key="3">
    <source>
        <dbReference type="ARBA" id="ARBA00022452"/>
    </source>
</evidence>
<dbReference type="Pfam" id="PF13715">
    <property type="entry name" value="CarbopepD_reg_2"/>
    <property type="match status" value="1"/>
</dbReference>
<comment type="similarity">
    <text evidence="7">Belongs to the TonB-dependent receptor family.</text>
</comment>
<dbReference type="InterPro" id="IPR037066">
    <property type="entry name" value="Plug_dom_sf"/>
</dbReference>
<protein>
    <submittedName>
        <fullName evidence="11">SusC/RagA family TonB-linked outer membrane protein</fullName>
    </submittedName>
</protein>
<evidence type="ECO:0000256" key="6">
    <source>
        <dbReference type="ARBA" id="ARBA00023237"/>
    </source>
</evidence>
<comment type="caution">
    <text evidence="11">The sequence shown here is derived from an EMBL/GenBank/DDBJ whole genome shotgun (WGS) entry which is preliminary data.</text>
</comment>
<dbReference type="PROSITE" id="PS52016">
    <property type="entry name" value="TONB_DEPENDENT_REC_3"/>
    <property type="match status" value="1"/>
</dbReference>
<dbReference type="EMBL" id="WRXN01000016">
    <property type="protein sequence ID" value="MVT11868.1"/>
    <property type="molecule type" value="Genomic_DNA"/>
</dbReference>
<dbReference type="InterPro" id="IPR023996">
    <property type="entry name" value="TonB-dep_OMP_SusC/RagA"/>
</dbReference>
<keyword evidence="5 7" id="KW-0472">Membrane</keyword>
<evidence type="ECO:0000313" key="11">
    <source>
        <dbReference type="EMBL" id="MVT11868.1"/>
    </source>
</evidence>
<dbReference type="NCBIfam" id="TIGR04057">
    <property type="entry name" value="SusC_RagA_signa"/>
    <property type="match status" value="1"/>
</dbReference>
<dbReference type="Pfam" id="PF07715">
    <property type="entry name" value="Plug"/>
    <property type="match status" value="1"/>
</dbReference>
<evidence type="ECO:0000313" key="12">
    <source>
        <dbReference type="Proteomes" id="UP000461730"/>
    </source>
</evidence>
<proteinExistence type="inferred from homology"/>
<organism evidence="11 12">
    <name type="scientific">Chitinophaga tropicalis</name>
    <dbReference type="NCBI Taxonomy" id="2683588"/>
    <lineage>
        <taxon>Bacteria</taxon>
        <taxon>Pseudomonadati</taxon>
        <taxon>Bacteroidota</taxon>
        <taxon>Chitinophagia</taxon>
        <taxon>Chitinophagales</taxon>
        <taxon>Chitinophagaceae</taxon>
        <taxon>Chitinophaga</taxon>
    </lineage>
</organism>
<feature type="region of interest" description="Disordered" evidence="8">
    <location>
        <begin position="942"/>
        <end position="965"/>
    </location>
</feature>
<accession>A0A7K1UC65</accession>
<feature type="domain" description="Secretin/TonB short N-terminal" evidence="9">
    <location>
        <begin position="68"/>
        <end position="115"/>
    </location>
</feature>
<dbReference type="GO" id="GO:0009279">
    <property type="term" value="C:cell outer membrane"/>
    <property type="evidence" value="ECO:0007669"/>
    <property type="project" value="UniProtKB-SubCell"/>
</dbReference>
<dbReference type="SUPFAM" id="SSF56935">
    <property type="entry name" value="Porins"/>
    <property type="match status" value="1"/>
</dbReference>
<gene>
    <name evidence="11" type="ORF">GO493_26640</name>
</gene>
<evidence type="ECO:0000256" key="4">
    <source>
        <dbReference type="ARBA" id="ARBA00022692"/>
    </source>
</evidence>
<evidence type="ECO:0000256" key="1">
    <source>
        <dbReference type="ARBA" id="ARBA00004571"/>
    </source>
</evidence>
<dbReference type="InterPro" id="IPR036942">
    <property type="entry name" value="Beta-barrel_TonB_sf"/>
</dbReference>
<keyword evidence="2 7" id="KW-0813">Transport</keyword>
<dbReference type="Proteomes" id="UP000461730">
    <property type="component" value="Unassembled WGS sequence"/>
</dbReference>
<dbReference type="Pfam" id="PF07660">
    <property type="entry name" value="STN"/>
    <property type="match status" value="1"/>
</dbReference>
<keyword evidence="3 7" id="KW-1134">Transmembrane beta strand</keyword>
<evidence type="ECO:0000256" key="8">
    <source>
        <dbReference type="SAM" id="MobiDB-lite"/>
    </source>
</evidence>
<dbReference type="NCBIfam" id="TIGR04056">
    <property type="entry name" value="OMP_RagA_SusC"/>
    <property type="match status" value="1"/>
</dbReference>
<keyword evidence="4 7" id="KW-0812">Transmembrane</keyword>
<evidence type="ECO:0000259" key="9">
    <source>
        <dbReference type="Pfam" id="PF07660"/>
    </source>
</evidence>
<dbReference type="InterPro" id="IPR011662">
    <property type="entry name" value="Secretin/TonB_short_N"/>
</dbReference>
<evidence type="ECO:0000256" key="7">
    <source>
        <dbReference type="PROSITE-ProRule" id="PRU01360"/>
    </source>
</evidence>
<evidence type="ECO:0000256" key="5">
    <source>
        <dbReference type="ARBA" id="ARBA00023136"/>
    </source>
</evidence>
<dbReference type="AlphaFoldDB" id="A0A7K1UC65"/>
<evidence type="ECO:0000256" key="2">
    <source>
        <dbReference type="ARBA" id="ARBA00022448"/>
    </source>
</evidence>
<dbReference type="Gene3D" id="2.40.170.20">
    <property type="entry name" value="TonB-dependent receptor, beta-barrel domain"/>
    <property type="match status" value="1"/>
</dbReference>
<dbReference type="InterPro" id="IPR008969">
    <property type="entry name" value="CarboxyPept-like_regulatory"/>
</dbReference>
<sequence>MLIRSAISSTCRCFAKVLFFVFLGSLCLHMNAQSSGKIIPKVTIASRSITISEVFKLIRKQTGKVIWYRNEDINENKKVTVNFKDASLEDVLRYLFQASDISWTYDDEAIILRKKKLSENSNPSTTLTDTSLSTIQLITVTGKVTDEKGSPIIGATVVLKGTRTGTISDSNGDFLITDVPSNAVLTISSISFATKDFPIKKRTVLGNLILNRYEKVLDDVIVLAYTKTTNRLLTGNVSSVKAKDIQNSPVNNPILAAAGRIPGITITQSSGFANSGIEILIQGINSLQKGVSPFYVIDGMPYIQSLTADLGTIFRPGGRGEGAGPNLGNPLSFINPSDIESIQVLKDADATAIYGSRAANGAIIITTKRGKSGKMKLDLIMQTGWGTVARKLDLMNTKEYLTVRREAFSNDNITNIPSTAYDLNGTWDSTKYTDWQKELLGGKAKYSDIQLGISGGNTNLQYLIGSNYHRETTVFQTDAADVKASVRVNLDVNSNDKKILINFSGSYLADNNELPLADQTRAAMTLPPNMPDLKKADGSLNFAPNSSGVSTITSNPLASLNSQYKSATNSLLSNLVLNYKPMQNILLKLNLGYNNMQTNEYTGIPLSAFNPERRTFAIRRAEFGFNSVKSWVIEPQIHYNLERSFGNLTVVVGSTIQQTTKSRNRISASGFSNDWVMSNLNAATTVSIPFNSILFSEYKYNAAFIQLNYNYQDRYLVNISGRRDGSSRFGIQSRFHNFGSIGAAWIFSNELGIKDLFPFLSFGKIKGSIGTTGNDQIGDYAYESLYRNNNGDIPYRGGSSLAIDKINNAHLQWETTRKLSIGLDLGFLQDKIYLNTVYYRNRSSNMLIQATIPATSGPILGLVANLPAVIQNYGFELSITTTQLRTKAISWSTNANITIPKNNLSSFPGLSNSPYSNVYVIGQPSNLVKRFRSSGVNPTTGQYEFLDKDGKTTNSPSSDPLNYSKNINPNPTLYGGISNTLTLKRFSLDFLVQYVKQKAENLPFDGVNPGQGMFNFTKGTLDRWQKPGDVKSVQKLTTSNFDLINAYRYQLSSDAYWEDASFVRLKNVALSYDFGENLLNRIRFNSLRVFVNAQNLLTFTPYKGLDPETKSNFSLPPLRVLTFGIQASL</sequence>
<dbReference type="Gene3D" id="2.170.130.10">
    <property type="entry name" value="TonB-dependent receptor, plug domain"/>
    <property type="match status" value="1"/>
</dbReference>
<keyword evidence="6 7" id="KW-0998">Cell outer membrane</keyword>
<dbReference type="InterPro" id="IPR039426">
    <property type="entry name" value="TonB-dep_rcpt-like"/>
</dbReference>
<feature type="domain" description="TonB-dependent receptor plug" evidence="10">
    <location>
        <begin position="233"/>
        <end position="362"/>
    </location>
</feature>